<evidence type="ECO:0000313" key="3">
    <source>
        <dbReference type="RefSeq" id="XP_026687893.1"/>
    </source>
</evidence>
<dbReference type="RefSeq" id="XP_026687893.1">
    <property type="nucleotide sequence ID" value="XM_026832092.1"/>
</dbReference>
<sequence length="385" mass="45661">MDSSGISSSTSSNLSLHLKYPFFHLKFSCDGVPLEKKKKPKPVKPVEIQEDVQSIASQDIPWLSNNKHFCKIAFDEKLIVCKTLDKYVGEANINVYLTREYDLLVHNSWKLFDTECFDNSADMFDNISFTSLVRRTLVTLEEKYCEVDVKHERENHLYVCEKLDSYHVIYTKVKHTQPLSTQTHEYCLDNFKDILTQGSLLLLLRQMTLLNIQQIDPLHLLMSDGKLFDITFELQDFQCVLFDDRYEIVAKKITAYVTDPETNQLYERITTFLSENGRIVYQEWSRKQVVLRFDPRKDITSDYCTRHPVAKPTTRIPLETIWRQDMQLNSMYIQQSKAYRRDYETFYELHPELRSILRDYMKDLLLFKPDHPTSYTIHYFNELLF</sequence>
<name>A0A3Q0JL89_DIACI</name>
<evidence type="ECO:0000259" key="1">
    <source>
        <dbReference type="Pfam" id="PF21772"/>
    </source>
</evidence>
<organism evidence="2 3">
    <name type="scientific">Diaphorina citri</name>
    <name type="common">Asian citrus psyllid</name>
    <dbReference type="NCBI Taxonomy" id="121845"/>
    <lineage>
        <taxon>Eukaryota</taxon>
        <taxon>Metazoa</taxon>
        <taxon>Ecdysozoa</taxon>
        <taxon>Arthropoda</taxon>
        <taxon>Hexapoda</taxon>
        <taxon>Insecta</taxon>
        <taxon>Pterygota</taxon>
        <taxon>Neoptera</taxon>
        <taxon>Paraneoptera</taxon>
        <taxon>Hemiptera</taxon>
        <taxon>Sternorrhyncha</taxon>
        <taxon>Psylloidea</taxon>
        <taxon>Psyllidae</taxon>
        <taxon>Diaphorininae</taxon>
        <taxon>Diaphorina</taxon>
    </lineage>
</organism>
<proteinExistence type="predicted"/>
<dbReference type="AlphaFoldDB" id="A0A3Q0JL89"/>
<evidence type="ECO:0000313" key="2">
    <source>
        <dbReference type="Proteomes" id="UP000079169"/>
    </source>
</evidence>
<accession>A0A3Q0JL89</accession>
<gene>
    <name evidence="3" type="primary">LOC103521395</name>
</gene>
<dbReference type="Proteomes" id="UP000079169">
    <property type="component" value="Unplaced"/>
</dbReference>
<dbReference type="Pfam" id="PF21772">
    <property type="entry name" value="CATIP_N"/>
    <property type="match status" value="1"/>
</dbReference>
<protein>
    <submittedName>
        <fullName evidence="3">Ciliogenesis-associated TTC17-interacting protein-like isoform X1</fullName>
    </submittedName>
</protein>
<dbReference type="InterPro" id="IPR048777">
    <property type="entry name" value="CATIP_N"/>
</dbReference>
<keyword evidence="2" id="KW-1185">Reference proteome</keyword>
<reference evidence="3" key="1">
    <citation type="submission" date="2025-08" db="UniProtKB">
        <authorList>
            <consortium name="RefSeq"/>
        </authorList>
    </citation>
    <scope>IDENTIFICATION</scope>
</reference>
<dbReference type="GeneID" id="103521395"/>
<feature type="domain" description="Ciliogenesis-associated TTC17-interacting protein N-terminal" evidence="1">
    <location>
        <begin position="67"/>
        <end position="237"/>
    </location>
</feature>